<dbReference type="Pfam" id="PF01207">
    <property type="entry name" value="Dus"/>
    <property type="match status" value="1"/>
</dbReference>
<comment type="function">
    <text evidence="2 12">Catalyzes the synthesis of 5,6-dihydrouridine (D), a modified base found in the D-loop of most tRNAs, via the reduction of the C5-C6 double bond in target uridines.</text>
</comment>
<keyword evidence="5 12" id="KW-0288">FMN</keyword>
<dbReference type="InterPro" id="IPR018517">
    <property type="entry name" value="tRNA_hU_synthase_CS"/>
</dbReference>
<evidence type="ECO:0000256" key="13">
    <source>
        <dbReference type="PIRSR" id="PIRSR006621-1"/>
    </source>
</evidence>
<reference evidence="17" key="1">
    <citation type="journal article" date="2011" name="J. Bacteriol.">
        <title>Genome sequences of eight morphologically diverse alphaproteobacteria.</title>
        <authorList>
            <consortium name="US DOE Joint Genome Institute"/>
            <person name="Brown P.J."/>
            <person name="Kysela D.T."/>
            <person name="Buechlein A."/>
            <person name="Hemmerich C."/>
            <person name="Brun Y.V."/>
        </authorList>
    </citation>
    <scope>NUCLEOTIDE SEQUENCE [LARGE SCALE GENOMIC DNA]</scope>
    <source>
        <strain evidence="17">ATCC 49814 / DSM 5838 / IFAM 1418</strain>
    </source>
</reference>
<keyword evidence="4 12" id="KW-0285">Flavoprotein</keyword>
<feature type="active site" description="Proton donor" evidence="13">
    <location>
        <position position="101"/>
    </location>
</feature>
<dbReference type="PANTHER" id="PTHR45846:SF1">
    <property type="entry name" value="TRNA-DIHYDROURIDINE(47) SYNTHASE [NAD(P)(+)]-LIKE"/>
    <property type="match status" value="1"/>
</dbReference>
<comment type="catalytic activity">
    <reaction evidence="10">
        <text>a 5,6-dihydrouridine in tRNA + NADP(+) = a uridine in tRNA + NADPH + H(+)</text>
        <dbReference type="Rhea" id="RHEA:23624"/>
        <dbReference type="Rhea" id="RHEA-COMP:13339"/>
        <dbReference type="Rhea" id="RHEA-COMP:13887"/>
        <dbReference type="ChEBI" id="CHEBI:15378"/>
        <dbReference type="ChEBI" id="CHEBI:57783"/>
        <dbReference type="ChEBI" id="CHEBI:58349"/>
        <dbReference type="ChEBI" id="CHEBI:65315"/>
        <dbReference type="ChEBI" id="CHEBI:74443"/>
    </reaction>
</comment>
<evidence type="ECO:0000256" key="9">
    <source>
        <dbReference type="ARBA" id="ARBA00023002"/>
    </source>
</evidence>
<keyword evidence="8" id="KW-0694">RNA-binding</keyword>
<evidence type="ECO:0000256" key="10">
    <source>
        <dbReference type="ARBA" id="ARBA00048205"/>
    </source>
</evidence>
<evidence type="ECO:0000256" key="14">
    <source>
        <dbReference type="PIRSR" id="PIRSR006621-2"/>
    </source>
</evidence>
<dbReference type="PROSITE" id="PS01136">
    <property type="entry name" value="UPF0034"/>
    <property type="match status" value="1"/>
</dbReference>
<keyword evidence="9 12" id="KW-0560">Oxidoreductase</keyword>
<organism evidence="16 17">
    <name type="scientific">Hirschia baltica (strain ATCC 49814 / DSM 5838 / IFAM 1418)</name>
    <dbReference type="NCBI Taxonomy" id="582402"/>
    <lineage>
        <taxon>Bacteria</taxon>
        <taxon>Pseudomonadati</taxon>
        <taxon>Pseudomonadota</taxon>
        <taxon>Alphaproteobacteria</taxon>
        <taxon>Hyphomonadales</taxon>
        <taxon>Hyphomonadaceae</taxon>
        <taxon>Hirschia</taxon>
    </lineage>
</organism>
<evidence type="ECO:0000256" key="6">
    <source>
        <dbReference type="ARBA" id="ARBA00022694"/>
    </source>
</evidence>
<dbReference type="HOGENOM" id="CLU_013299_0_1_5"/>
<dbReference type="eggNOG" id="COG0042">
    <property type="taxonomic scope" value="Bacteria"/>
</dbReference>
<proteinExistence type="inferred from homology"/>
<feature type="binding site" evidence="14">
    <location>
        <position position="71"/>
    </location>
    <ligand>
        <name>FMN</name>
        <dbReference type="ChEBI" id="CHEBI:58210"/>
    </ligand>
</feature>
<evidence type="ECO:0000256" key="2">
    <source>
        <dbReference type="ARBA" id="ARBA00002790"/>
    </source>
</evidence>
<dbReference type="GO" id="GO:0050660">
    <property type="term" value="F:flavin adenine dinucleotide binding"/>
    <property type="evidence" value="ECO:0007669"/>
    <property type="project" value="InterPro"/>
</dbReference>
<evidence type="ECO:0000256" key="12">
    <source>
        <dbReference type="PIRNR" id="PIRNR006621"/>
    </source>
</evidence>
<dbReference type="GO" id="GO:0000049">
    <property type="term" value="F:tRNA binding"/>
    <property type="evidence" value="ECO:0007669"/>
    <property type="project" value="UniProtKB-KW"/>
</dbReference>
<feature type="binding site" evidence="14">
    <location>
        <position position="170"/>
    </location>
    <ligand>
        <name>FMN</name>
        <dbReference type="ChEBI" id="CHEBI:58210"/>
    </ligand>
</feature>
<dbReference type="InterPro" id="IPR001269">
    <property type="entry name" value="DUS_fam"/>
</dbReference>
<dbReference type="Gene3D" id="3.20.20.70">
    <property type="entry name" value="Aldolase class I"/>
    <property type="match status" value="1"/>
</dbReference>
<dbReference type="AlphaFoldDB" id="C6XJQ7"/>
<dbReference type="EMBL" id="CP001678">
    <property type="protein sequence ID" value="ACT59352.1"/>
    <property type="molecule type" value="Genomic_DNA"/>
</dbReference>
<protein>
    <recommendedName>
        <fullName evidence="12">tRNA-dihydrouridine synthase</fullName>
        <ecNumber evidence="12">1.3.1.-</ecNumber>
    </recommendedName>
</protein>
<dbReference type="InterPro" id="IPR024036">
    <property type="entry name" value="tRNA-dHydroUridine_Synthase_C"/>
</dbReference>
<evidence type="ECO:0000256" key="3">
    <source>
        <dbReference type="ARBA" id="ARBA00022555"/>
    </source>
</evidence>
<evidence type="ECO:0000256" key="8">
    <source>
        <dbReference type="ARBA" id="ARBA00022884"/>
    </source>
</evidence>
<dbReference type="PANTHER" id="PTHR45846">
    <property type="entry name" value="TRNA-DIHYDROURIDINE(47) SYNTHASE [NAD(P)(+)]-LIKE"/>
    <property type="match status" value="1"/>
</dbReference>
<dbReference type="Proteomes" id="UP000002745">
    <property type="component" value="Chromosome"/>
</dbReference>
<name>C6XJQ7_HIRBI</name>
<keyword evidence="14" id="KW-0547">Nucleotide-binding</keyword>
<evidence type="ECO:0000313" key="17">
    <source>
        <dbReference type="Proteomes" id="UP000002745"/>
    </source>
</evidence>
<dbReference type="STRING" id="582402.Hbal_1664"/>
<dbReference type="GO" id="GO:0017150">
    <property type="term" value="F:tRNA dihydrouridine synthase activity"/>
    <property type="evidence" value="ECO:0007669"/>
    <property type="project" value="InterPro"/>
</dbReference>
<comment type="similarity">
    <text evidence="12">Belongs to the dus family.</text>
</comment>
<dbReference type="EC" id="1.3.1.-" evidence="12"/>
<dbReference type="RefSeq" id="WP_015827502.1">
    <property type="nucleotide sequence ID" value="NC_012982.1"/>
</dbReference>
<evidence type="ECO:0000256" key="11">
    <source>
        <dbReference type="ARBA" id="ARBA00048802"/>
    </source>
</evidence>
<feature type="domain" description="DUS-like FMN-binding" evidence="15">
    <location>
        <begin position="15"/>
        <end position="295"/>
    </location>
</feature>
<dbReference type="SUPFAM" id="SSF51395">
    <property type="entry name" value="FMN-linked oxidoreductases"/>
    <property type="match status" value="1"/>
</dbReference>
<dbReference type="KEGG" id="hba:Hbal_1664"/>
<dbReference type="PIRSF" id="PIRSF006621">
    <property type="entry name" value="Dus"/>
    <property type="match status" value="1"/>
</dbReference>
<sequence length="337" mass="36919">MISVGDVEINDAVFLAPMSGATDAPFRRQASRFGAPVVITEMIAGSELATGRQDMVWRITKPENTFPFVVQLAGRDPKWMYEAARISASAGADIIDINMGCPSRQVTGGQSGAALMRDLDLARELIIAAREGGGLPVSVKMRLGWDDDTLNAPALAKICEEEHVKLITVHGRTRCQFYTGKADWNKVKEVKLASNLPLIVNGDIDSSKTAKQAILLSQADGVMIGRAALGRPWLLGKIASDLANRPYIEPTWSEKLSSLCEQVSDSVLLYGDRLGVRVFRKHLAAFIDYSKEIRLNTEDRNELRGRFCRISSENDVISAITSLEAPKTAICRTEELV</sequence>
<feature type="binding site" evidence="14">
    <location>
        <begin position="225"/>
        <end position="226"/>
    </location>
    <ligand>
        <name>FMN</name>
        <dbReference type="ChEBI" id="CHEBI:58210"/>
    </ligand>
</feature>
<dbReference type="InterPro" id="IPR013785">
    <property type="entry name" value="Aldolase_TIM"/>
</dbReference>
<keyword evidence="3" id="KW-0820">tRNA-binding</keyword>
<comment type="catalytic activity">
    <reaction evidence="11">
        <text>a 5,6-dihydrouridine in tRNA + NAD(+) = a uridine in tRNA + NADH + H(+)</text>
        <dbReference type="Rhea" id="RHEA:54452"/>
        <dbReference type="Rhea" id="RHEA-COMP:13339"/>
        <dbReference type="Rhea" id="RHEA-COMP:13887"/>
        <dbReference type="ChEBI" id="CHEBI:15378"/>
        <dbReference type="ChEBI" id="CHEBI:57540"/>
        <dbReference type="ChEBI" id="CHEBI:57945"/>
        <dbReference type="ChEBI" id="CHEBI:65315"/>
        <dbReference type="ChEBI" id="CHEBI:74443"/>
    </reaction>
</comment>
<evidence type="ECO:0000256" key="1">
    <source>
        <dbReference type="ARBA" id="ARBA00001917"/>
    </source>
</evidence>
<dbReference type="CDD" id="cd02801">
    <property type="entry name" value="DUS_like_FMN"/>
    <property type="match status" value="1"/>
</dbReference>
<evidence type="ECO:0000256" key="7">
    <source>
        <dbReference type="ARBA" id="ARBA00022857"/>
    </source>
</evidence>
<dbReference type="InterPro" id="IPR035587">
    <property type="entry name" value="DUS-like_FMN-bd"/>
</dbReference>
<evidence type="ECO:0000259" key="15">
    <source>
        <dbReference type="Pfam" id="PF01207"/>
    </source>
</evidence>
<gene>
    <name evidence="16" type="ordered locus">Hbal_1664</name>
</gene>
<accession>C6XJQ7</accession>
<evidence type="ECO:0000313" key="16">
    <source>
        <dbReference type="EMBL" id="ACT59352.1"/>
    </source>
</evidence>
<comment type="cofactor">
    <cofactor evidence="1 12 14">
        <name>FMN</name>
        <dbReference type="ChEBI" id="CHEBI:58210"/>
    </cofactor>
</comment>
<dbReference type="Gene3D" id="1.10.1200.80">
    <property type="entry name" value="Putative flavin oxidoreducatase, domain 2"/>
    <property type="match status" value="1"/>
</dbReference>
<evidence type="ECO:0000256" key="4">
    <source>
        <dbReference type="ARBA" id="ARBA00022630"/>
    </source>
</evidence>
<evidence type="ECO:0000256" key="5">
    <source>
        <dbReference type="ARBA" id="ARBA00022643"/>
    </source>
</evidence>
<keyword evidence="6 12" id="KW-0819">tRNA processing</keyword>
<keyword evidence="7" id="KW-0521">NADP</keyword>
<keyword evidence="17" id="KW-1185">Reference proteome</keyword>
<feature type="binding site" evidence="14">
    <location>
        <position position="140"/>
    </location>
    <ligand>
        <name>FMN</name>
        <dbReference type="ChEBI" id="CHEBI:58210"/>
    </ligand>
</feature>
<dbReference type="OrthoDB" id="9764501at2"/>